<dbReference type="EMBL" id="KI546085">
    <property type="protein sequence ID" value="EST46003.1"/>
    <property type="molecule type" value="Genomic_DNA"/>
</dbReference>
<feature type="compositionally biased region" description="Polar residues" evidence="1">
    <location>
        <begin position="226"/>
        <end position="248"/>
    </location>
</feature>
<dbReference type="EMBL" id="AUWU02000004">
    <property type="protein sequence ID" value="KAH0574490.1"/>
    <property type="molecule type" value="Genomic_DNA"/>
</dbReference>
<feature type="region of interest" description="Disordered" evidence="1">
    <location>
        <begin position="224"/>
        <end position="248"/>
    </location>
</feature>
<name>V6LP38_9EUKA</name>
<reference evidence="3" key="2">
    <citation type="submission" date="2020-12" db="EMBL/GenBank/DDBJ databases">
        <title>New Spironucleus salmonicida genome in near-complete chromosomes.</title>
        <authorList>
            <person name="Xu F."/>
            <person name="Kurt Z."/>
            <person name="Jimenez-Gonzalez A."/>
            <person name="Astvaldsson A."/>
            <person name="Andersson J.O."/>
            <person name="Svard S.G."/>
        </authorList>
    </citation>
    <scope>NUCLEOTIDE SEQUENCE</scope>
    <source>
        <strain evidence="3">ATCC 50377</strain>
    </source>
</reference>
<dbReference type="VEuPathDB" id="GiardiaDB:SS50377_24448"/>
<gene>
    <name evidence="2" type="ORF">SS50377_13989</name>
    <name evidence="3" type="ORF">SS50377_24448</name>
</gene>
<sequence length="510" mass="57012">MADEEIRLPSKFIQVHALSAPKGRRYICVICNSDGAFLCTQCRTCYCCREHLLLDDLACHAILCERQAAIREILKLPLATRSRPETANRLAALQDECRRVSYLESRRHVLEGNNELALPAAERSLFFAREVHGQGSVDLVPPLLALADVATLAGAKDAARGYVSRAKFLIQQRQAELRSLCQNELKQDIIQNLENINEIRPDMIGMSAEIDLAESIVKKAKEIGDNQGSNVNQNSNLSKSGGSMSNPPQHLTQLKSALQLELEIQLENSLRDEVYRSNSGAGLAYLQSKYWTSQTRVLIAEKDFTQALNTAASALYFATLACGVNSLQTCLQIYSVAKLGLFSEKYSESQSVQALLSAQNIFRDSLMQFYAPMTNAIENLKKERKIPENTDYSNPILKRMVEDYNRAEQMREEDKLSFRADVKEAIQSAVFSVEYIERFYGTESSFYQQCILVIGVGLACVEDVGKDEWSLQSKGVATKLEQTLGEKNAEVEGEFGAAWLLLHVYKCLFG</sequence>
<evidence type="ECO:0000313" key="3">
    <source>
        <dbReference type="EMBL" id="KAH0574490.1"/>
    </source>
</evidence>
<evidence type="ECO:0000256" key="1">
    <source>
        <dbReference type="SAM" id="MobiDB-lite"/>
    </source>
</evidence>
<evidence type="ECO:0000313" key="2">
    <source>
        <dbReference type="EMBL" id="EST46003.1"/>
    </source>
</evidence>
<organism evidence="2">
    <name type="scientific">Spironucleus salmonicida</name>
    <dbReference type="NCBI Taxonomy" id="348837"/>
    <lineage>
        <taxon>Eukaryota</taxon>
        <taxon>Metamonada</taxon>
        <taxon>Diplomonadida</taxon>
        <taxon>Hexamitidae</taxon>
        <taxon>Hexamitinae</taxon>
        <taxon>Spironucleus</taxon>
    </lineage>
</organism>
<dbReference type="PANTHER" id="PTHR46533:SF1">
    <property type="entry name" value="ZINC FINGER MYND DOMAIN-CONTAINING PROTEIN 12"/>
    <property type="match status" value="1"/>
</dbReference>
<keyword evidence="4" id="KW-1185">Reference proteome</keyword>
<reference evidence="2 3" key="1">
    <citation type="journal article" date="2014" name="PLoS Genet.">
        <title>The Genome of Spironucleus salmonicida Highlights a Fish Pathogen Adapted to Fluctuating Environments.</title>
        <authorList>
            <person name="Xu F."/>
            <person name="Jerlstrom-Hultqvist J."/>
            <person name="Einarsson E."/>
            <person name="Astvaldsson A."/>
            <person name="Svard S.G."/>
            <person name="Andersson J.O."/>
        </authorList>
    </citation>
    <scope>NUCLEOTIDE SEQUENCE</scope>
    <source>
        <strain evidence="3">ATCC 50377</strain>
    </source>
</reference>
<dbReference type="AlphaFoldDB" id="V6LP38"/>
<accession>V6LP38</accession>
<dbReference type="OrthoDB" id="3174329at2759"/>
<evidence type="ECO:0000313" key="4">
    <source>
        <dbReference type="Proteomes" id="UP000018208"/>
    </source>
</evidence>
<dbReference type="Proteomes" id="UP000018208">
    <property type="component" value="Unassembled WGS sequence"/>
</dbReference>
<dbReference type="PANTHER" id="PTHR46533">
    <property type="entry name" value="ZINC FINGER MYND DOMAIN-CONTAINING PROTEIN 12"/>
    <property type="match status" value="1"/>
</dbReference>
<proteinExistence type="predicted"/>
<protein>
    <submittedName>
        <fullName evidence="2">Uncharacterized protein</fullName>
    </submittedName>
</protein>
<dbReference type="InterPro" id="IPR053248">
    <property type="entry name" value="Zinc_finger_MYND_domain"/>
</dbReference>